<keyword evidence="3" id="KW-1185">Reference proteome</keyword>
<sequence length="308" mass="33373">MIYLLLGVLFGTLLPIQTAINSKLRSFVQSPLLSSMISFLVAELFLLVLTLVSGINPLISVDFFLSHPKWIWLGGVCGVIGLTSIIFLFQKLGSVQTVILPLIGQIFMGLLIDQFGWFHSPQISVTLGKIAGVLLMIIGVVFVIILPNLKKNKLNTDKHAQLLWQIYGVVVGMLMSSQSAINAELGRNLASSVHASLVSFTVGSILLLLLVGFKERGYGKIKLALGKGKPKWIWLGGFLGGSYLLGLVSLVPILGNSTVILLTLLGQMLISLVIDHFGLIGAKRNRILLVQILGSLLMITGVVLTKMY</sequence>
<dbReference type="RefSeq" id="WP_207674243.1">
    <property type="nucleotide sequence ID" value="NZ_JAFREM010000021.1"/>
</dbReference>
<dbReference type="Pfam" id="PF04657">
    <property type="entry name" value="DMT_YdcZ"/>
    <property type="match status" value="2"/>
</dbReference>
<name>A0ABS3LCF8_9ENTE</name>
<dbReference type="EMBL" id="JAFREM010000021">
    <property type="protein sequence ID" value="MBO1307317.1"/>
    <property type="molecule type" value="Genomic_DNA"/>
</dbReference>
<dbReference type="PANTHER" id="PTHR34821">
    <property type="entry name" value="INNER MEMBRANE PROTEIN YDCZ"/>
    <property type="match status" value="1"/>
</dbReference>
<dbReference type="Proteomes" id="UP000664601">
    <property type="component" value="Unassembled WGS sequence"/>
</dbReference>
<proteinExistence type="predicted"/>
<keyword evidence="1" id="KW-1133">Transmembrane helix</keyword>
<keyword evidence="1" id="KW-0472">Membrane</keyword>
<dbReference type="PANTHER" id="PTHR34821:SF2">
    <property type="entry name" value="INNER MEMBRANE PROTEIN YDCZ"/>
    <property type="match status" value="1"/>
</dbReference>
<feature type="transmembrane region" description="Helical" evidence="1">
    <location>
        <begin position="287"/>
        <end position="305"/>
    </location>
</feature>
<feature type="transmembrane region" description="Helical" evidence="1">
    <location>
        <begin position="130"/>
        <end position="149"/>
    </location>
</feature>
<feature type="transmembrane region" description="Helical" evidence="1">
    <location>
        <begin position="34"/>
        <end position="58"/>
    </location>
</feature>
<gene>
    <name evidence="2" type="ORF">JZO70_14155</name>
</gene>
<accession>A0ABS3LCF8</accession>
<protein>
    <submittedName>
        <fullName evidence="2">DMT family transporter</fullName>
    </submittedName>
</protein>
<reference evidence="2 3" key="1">
    <citation type="submission" date="2021-03" db="EMBL/GenBank/DDBJ databases">
        <title>Enterococcal diversity collection.</title>
        <authorList>
            <person name="Gilmore M.S."/>
            <person name="Schwartzman J."/>
            <person name="Van Tyne D."/>
            <person name="Martin M."/>
            <person name="Earl A.M."/>
            <person name="Manson A.L."/>
            <person name="Straub T."/>
            <person name="Salamzade R."/>
            <person name="Saavedra J."/>
            <person name="Lebreton F."/>
            <person name="Prichula J."/>
            <person name="Schaufler K."/>
            <person name="Gaca A."/>
            <person name="Sgardioli B."/>
            <person name="Wagenaar J."/>
            <person name="Strong T."/>
        </authorList>
    </citation>
    <scope>NUCLEOTIDE SEQUENCE [LARGE SCALE GENOMIC DNA]</scope>
    <source>
        <strain evidence="2 3">669A</strain>
    </source>
</reference>
<feature type="transmembrane region" description="Helical" evidence="1">
    <location>
        <begin position="232"/>
        <end position="253"/>
    </location>
</feature>
<evidence type="ECO:0000313" key="3">
    <source>
        <dbReference type="Proteomes" id="UP000664601"/>
    </source>
</evidence>
<feature type="transmembrane region" description="Helical" evidence="1">
    <location>
        <begin position="193"/>
        <end position="211"/>
    </location>
</feature>
<feature type="transmembrane region" description="Helical" evidence="1">
    <location>
        <begin position="161"/>
        <end position="181"/>
    </location>
</feature>
<feature type="transmembrane region" description="Helical" evidence="1">
    <location>
        <begin position="70"/>
        <end position="89"/>
    </location>
</feature>
<comment type="caution">
    <text evidence="2">The sequence shown here is derived from an EMBL/GenBank/DDBJ whole genome shotgun (WGS) entry which is preliminary data.</text>
</comment>
<organism evidence="2 3">
    <name type="scientific">Candidatus Enterococcus moelleringii</name>
    <dbReference type="NCBI Taxonomy" id="2815325"/>
    <lineage>
        <taxon>Bacteria</taxon>
        <taxon>Bacillati</taxon>
        <taxon>Bacillota</taxon>
        <taxon>Bacilli</taxon>
        <taxon>Lactobacillales</taxon>
        <taxon>Enterococcaceae</taxon>
        <taxon>Enterococcus</taxon>
    </lineage>
</organism>
<keyword evidence="1" id="KW-0812">Transmembrane</keyword>
<dbReference type="InterPro" id="IPR006750">
    <property type="entry name" value="YdcZ"/>
</dbReference>
<evidence type="ECO:0000256" key="1">
    <source>
        <dbReference type="SAM" id="Phobius"/>
    </source>
</evidence>
<feature type="transmembrane region" description="Helical" evidence="1">
    <location>
        <begin position="259"/>
        <end position="280"/>
    </location>
</feature>
<evidence type="ECO:0000313" key="2">
    <source>
        <dbReference type="EMBL" id="MBO1307317.1"/>
    </source>
</evidence>